<feature type="transmembrane region" description="Helical" evidence="1">
    <location>
        <begin position="77"/>
        <end position="97"/>
    </location>
</feature>
<feature type="transmembrane region" description="Helical" evidence="1">
    <location>
        <begin position="109"/>
        <end position="130"/>
    </location>
</feature>
<reference evidence="2 3" key="1">
    <citation type="journal article" date="2014" name="Int. J. Syst. Evol. Microbiol.">
        <title>Solimonas terrae sp. nov., isolated from soil.</title>
        <authorList>
            <person name="Kim S.J."/>
            <person name="Moon J.Y."/>
            <person name="Weon H.Y."/>
            <person name="Ahn J.H."/>
            <person name="Chen W.M."/>
            <person name="Kwon S.W."/>
        </authorList>
    </citation>
    <scope>NUCLEOTIDE SEQUENCE [LARGE SCALE GENOMIC DNA]</scope>
    <source>
        <strain evidence="2 3">KIS83-12</strain>
    </source>
</reference>
<dbReference type="AlphaFoldDB" id="A0A6M2BS10"/>
<name>A0A6M2BS10_9GAMM</name>
<evidence type="ECO:0000313" key="2">
    <source>
        <dbReference type="EMBL" id="NGY05396.1"/>
    </source>
</evidence>
<dbReference type="Proteomes" id="UP000472676">
    <property type="component" value="Unassembled WGS sequence"/>
</dbReference>
<protein>
    <submittedName>
        <fullName evidence="2">Uncharacterized protein</fullName>
    </submittedName>
</protein>
<keyword evidence="1" id="KW-0812">Transmembrane</keyword>
<accession>A0A6M2BS10</accession>
<evidence type="ECO:0000256" key="1">
    <source>
        <dbReference type="SAM" id="Phobius"/>
    </source>
</evidence>
<evidence type="ECO:0000313" key="3">
    <source>
        <dbReference type="Proteomes" id="UP000472676"/>
    </source>
</evidence>
<keyword evidence="3" id="KW-1185">Reference proteome</keyword>
<feature type="transmembrane region" description="Helical" evidence="1">
    <location>
        <begin position="44"/>
        <end position="65"/>
    </location>
</feature>
<dbReference type="EMBL" id="JAAMOW010000005">
    <property type="protein sequence ID" value="NGY05396.1"/>
    <property type="molecule type" value="Genomic_DNA"/>
</dbReference>
<comment type="caution">
    <text evidence="2">The sequence shown here is derived from an EMBL/GenBank/DDBJ whole genome shotgun (WGS) entry which is preliminary data.</text>
</comment>
<keyword evidence="1" id="KW-0472">Membrane</keyword>
<gene>
    <name evidence="2" type="ORF">G7Y85_11500</name>
</gene>
<keyword evidence="1" id="KW-1133">Transmembrane helix</keyword>
<dbReference type="RefSeq" id="WP_166256788.1">
    <property type="nucleotide sequence ID" value="NZ_JAAMOW010000005.1"/>
</dbReference>
<organism evidence="2 3">
    <name type="scientific">Solimonas terrae</name>
    <dbReference type="NCBI Taxonomy" id="1396819"/>
    <lineage>
        <taxon>Bacteria</taxon>
        <taxon>Pseudomonadati</taxon>
        <taxon>Pseudomonadota</taxon>
        <taxon>Gammaproteobacteria</taxon>
        <taxon>Nevskiales</taxon>
        <taxon>Nevskiaceae</taxon>
        <taxon>Solimonas</taxon>
    </lineage>
</organism>
<proteinExistence type="predicted"/>
<sequence length="144" mass="15874">MNHSTAAPLTATPGSAPAWARTLRRFNDWWLTDIGGGPRVLKFAWIINTQKAGTFFFLGALMLYYADRTAAATSTAAWIYLALHGSYGLVWLTKDLAFPDPGWQKRVTWGAALCGMFGLAMYWSFGWLLISGTAQPHYPLPDAA</sequence>